<evidence type="ECO:0000313" key="2">
    <source>
        <dbReference type="Proteomes" id="UP001597296"/>
    </source>
</evidence>
<gene>
    <name evidence="1" type="ORF">ACFSNB_00690</name>
</gene>
<reference evidence="2" key="1">
    <citation type="journal article" date="2019" name="Int. J. Syst. Evol. Microbiol.">
        <title>The Global Catalogue of Microorganisms (GCM) 10K type strain sequencing project: providing services to taxonomists for standard genome sequencing and annotation.</title>
        <authorList>
            <consortium name="The Broad Institute Genomics Platform"/>
            <consortium name="The Broad Institute Genome Sequencing Center for Infectious Disease"/>
            <person name="Wu L."/>
            <person name="Ma J."/>
        </authorList>
    </citation>
    <scope>NUCLEOTIDE SEQUENCE [LARGE SCALE GENOMIC DNA]</scope>
    <source>
        <strain evidence="2">KCTC 15012</strain>
    </source>
</reference>
<dbReference type="SUPFAM" id="SSF141868">
    <property type="entry name" value="EAL domain-like"/>
    <property type="match status" value="1"/>
</dbReference>
<dbReference type="EMBL" id="JBHUIY010000001">
    <property type="protein sequence ID" value="MFD2232312.1"/>
    <property type="molecule type" value="Genomic_DNA"/>
</dbReference>
<evidence type="ECO:0008006" key="3">
    <source>
        <dbReference type="Google" id="ProtNLM"/>
    </source>
</evidence>
<protein>
    <recommendedName>
        <fullName evidence="3">EAL domain, c-di-GMP-specific phosphodiesterase class I (Or its enzymatically inactive variant)</fullName>
    </recommendedName>
</protein>
<organism evidence="1 2">
    <name type="scientific">Phaeospirillum tilakii</name>
    <dbReference type="NCBI Taxonomy" id="741673"/>
    <lineage>
        <taxon>Bacteria</taxon>
        <taxon>Pseudomonadati</taxon>
        <taxon>Pseudomonadota</taxon>
        <taxon>Alphaproteobacteria</taxon>
        <taxon>Rhodospirillales</taxon>
        <taxon>Rhodospirillaceae</taxon>
        <taxon>Phaeospirillum</taxon>
    </lineage>
</organism>
<dbReference type="InterPro" id="IPR035919">
    <property type="entry name" value="EAL_sf"/>
</dbReference>
<dbReference type="Proteomes" id="UP001597296">
    <property type="component" value="Unassembled WGS sequence"/>
</dbReference>
<name>A0ABW5C605_9PROT</name>
<comment type="caution">
    <text evidence="1">The sequence shown here is derived from an EMBL/GenBank/DDBJ whole genome shotgun (WGS) entry which is preliminary data.</text>
</comment>
<accession>A0ABW5C605</accession>
<sequence>MTESERALLHEMQKIKKDPLGKRIIHLCASQIEKGADPKVNVVEKATALLQRSFAHSPYYRLFRANNGDIFVAYSHVTISDVLEVCAQLEKMFLGDGRFNTRNPYGEYAFFKICDAGTEYDKVMVAIRAIIAAAQASGQDNQPVKNMMPEHLPMLSEVLRTKDMRSCIFNQPVYFVGEKVPSIEFLEFSVSTKQIQLRFMPDVNLQGNPWLFHALRDDFDVATLRGIGSEITEYRHKGFSLNLSLNTVLGREFRNFYDQLPTRMAGRIVAEIHKTDMVQNMGAMRDLRKLADARGFKIAIDGVDWHDFEVLSFKRLRPDFVKLSWNCDLVSLPEADLRILVEGIHGLGEGTQVVLCRCDDPRAFLVARGLRIRYVQGRLADHYFRTGDEM</sequence>
<proteinExistence type="predicted"/>
<keyword evidence="2" id="KW-1185">Reference proteome</keyword>
<evidence type="ECO:0000313" key="1">
    <source>
        <dbReference type="EMBL" id="MFD2232312.1"/>
    </source>
</evidence>
<dbReference type="RefSeq" id="WP_377313518.1">
    <property type="nucleotide sequence ID" value="NZ_JBHUIY010000001.1"/>
</dbReference>
<dbReference type="Gene3D" id="3.20.20.450">
    <property type="entry name" value="EAL domain"/>
    <property type="match status" value="1"/>
</dbReference>